<keyword evidence="2" id="KW-0732">Signal</keyword>
<dbReference type="Pfam" id="PF07987">
    <property type="entry name" value="DUF1775"/>
    <property type="match status" value="1"/>
</dbReference>
<evidence type="ECO:0000259" key="3">
    <source>
        <dbReference type="Pfam" id="PF07987"/>
    </source>
</evidence>
<proteinExistence type="predicted"/>
<reference evidence="4 5" key="1">
    <citation type="submission" date="2016-10" db="EMBL/GenBank/DDBJ databases">
        <authorList>
            <person name="de Groot N.N."/>
        </authorList>
    </citation>
    <scope>NUCLEOTIDE SEQUENCE [LARGE SCALE GENOMIC DNA]</scope>
    <source>
        <strain evidence="4 5">DSM 43019</strain>
    </source>
</reference>
<dbReference type="AlphaFoldDB" id="A0A1I2CX86"/>
<dbReference type="STRING" id="35752.SAMN05421541_103262"/>
<sequence length="255" mass="26326">MTAVTAVGVLFAAGPAMADVTVNPATAPQGSGANLSFHVTNDCASPINEVTLRIPADTPVAEVYPLSVDQWAPKITYQKLQEPLNTIHGGTPATEAASAITWIAVGTTIAPGGAADLTVAIGPMPTLSTMRFMLEPKTVDGKTCPAMPATMALTPSNGGIPVSHHGGGVTTASDTSAAEEALFAELVSDVDEGPSWLSISGWIVAALALLGAGWTMLRGRHRAVEDEKEPVEDEKEQPGEDEKEPVGAGKWSYKG</sequence>
<feature type="domain" description="YncI copper-binding" evidence="3">
    <location>
        <begin position="20"/>
        <end position="131"/>
    </location>
</feature>
<organism evidence="4 5">
    <name type="scientific">Actinoplanes philippinensis</name>
    <dbReference type="NCBI Taxonomy" id="35752"/>
    <lineage>
        <taxon>Bacteria</taxon>
        <taxon>Bacillati</taxon>
        <taxon>Actinomycetota</taxon>
        <taxon>Actinomycetes</taxon>
        <taxon>Micromonosporales</taxon>
        <taxon>Micromonosporaceae</taxon>
        <taxon>Actinoplanes</taxon>
    </lineage>
</organism>
<feature type="signal peptide" evidence="2">
    <location>
        <begin position="1"/>
        <end position="18"/>
    </location>
</feature>
<dbReference type="InterPro" id="IPR012533">
    <property type="entry name" value="YcnI-copper_dom"/>
</dbReference>
<keyword evidence="5" id="KW-1185">Reference proteome</keyword>
<accession>A0A1I2CX86</accession>
<dbReference type="Gene3D" id="2.60.40.2230">
    <property type="entry name" value="Uncharacterised protein YcnI-like PF07987, DUF1775"/>
    <property type="match status" value="1"/>
</dbReference>
<name>A0A1I2CX86_9ACTN</name>
<dbReference type="Proteomes" id="UP000199645">
    <property type="component" value="Unassembled WGS sequence"/>
</dbReference>
<dbReference type="InterPro" id="IPR038507">
    <property type="entry name" value="YcnI-like_sf"/>
</dbReference>
<evidence type="ECO:0000256" key="2">
    <source>
        <dbReference type="SAM" id="SignalP"/>
    </source>
</evidence>
<evidence type="ECO:0000313" key="4">
    <source>
        <dbReference type="EMBL" id="SFE72898.1"/>
    </source>
</evidence>
<dbReference type="EMBL" id="FONV01000003">
    <property type="protein sequence ID" value="SFE72898.1"/>
    <property type="molecule type" value="Genomic_DNA"/>
</dbReference>
<evidence type="ECO:0000256" key="1">
    <source>
        <dbReference type="SAM" id="MobiDB-lite"/>
    </source>
</evidence>
<feature type="region of interest" description="Disordered" evidence="1">
    <location>
        <begin position="221"/>
        <end position="255"/>
    </location>
</feature>
<feature type="chain" id="PRO_5011446955" evidence="2">
    <location>
        <begin position="19"/>
        <end position="255"/>
    </location>
</feature>
<feature type="compositionally biased region" description="Acidic residues" evidence="1">
    <location>
        <begin position="226"/>
        <end position="243"/>
    </location>
</feature>
<evidence type="ECO:0000313" key="5">
    <source>
        <dbReference type="Proteomes" id="UP000199645"/>
    </source>
</evidence>
<gene>
    <name evidence="4" type="ORF">SAMN05421541_103262</name>
</gene>
<protein>
    <submittedName>
        <fullName evidence="4">Domain of unkown function</fullName>
    </submittedName>
</protein>